<dbReference type="PROSITE" id="PS51194">
    <property type="entry name" value="HELICASE_CTER"/>
    <property type="match status" value="1"/>
</dbReference>
<dbReference type="Proteomes" id="UP000235388">
    <property type="component" value="Unassembled WGS sequence"/>
</dbReference>
<evidence type="ECO:0000256" key="4">
    <source>
        <dbReference type="ARBA" id="ARBA00023125"/>
    </source>
</evidence>
<evidence type="ECO:0000256" key="5">
    <source>
        <dbReference type="ARBA" id="ARBA00023235"/>
    </source>
</evidence>
<dbReference type="InterPro" id="IPR014001">
    <property type="entry name" value="Helicase_ATP-bd"/>
</dbReference>
<dbReference type="SUPFAM" id="SSF52540">
    <property type="entry name" value="P-loop containing nucleoside triphosphate hydrolases"/>
    <property type="match status" value="1"/>
</dbReference>
<comment type="similarity">
    <text evidence="1">Belongs to the helicase family. RecQ subfamily.</text>
</comment>
<dbReference type="GO" id="GO:0005524">
    <property type="term" value="F:ATP binding"/>
    <property type="evidence" value="ECO:0007669"/>
    <property type="project" value="UniProtKB-KW"/>
</dbReference>
<evidence type="ECO:0000256" key="1">
    <source>
        <dbReference type="ARBA" id="ARBA00005446"/>
    </source>
</evidence>
<organism evidence="11 12">
    <name type="scientific">Puccinia coronata f. sp. avenae</name>
    <dbReference type="NCBI Taxonomy" id="200324"/>
    <lineage>
        <taxon>Eukaryota</taxon>
        <taxon>Fungi</taxon>
        <taxon>Dikarya</taxon>
        <taxon>Basidiomycota</taxon>
        <taxon>Pucciniomycotina</taxon>
        <taxon>Pucciniomycetes</taxon>
        <taxon>Pucciniales</taxon>
        <taxon>Pucciniaceae</taxon>
        <taxon>Puccinia</taxon>
    </lineage>
</organism>
<dbReference type="SMART" id="SM00487">
    <property type="entry name" value="DEXDc"/>
    <property type="match status" value="1"/>
</dbReference>
<dbReference type="SMART" id="SM00490">
    <property type="entry name" value="HELICc"/>
    <property type="match status" value="1"/>
</dbReference>
<dbReference type="STRING" id="200324.A0A2N5UQI1"/>
<evidence type="ECO:0000256" key="7">
    <source>
        <dbReference type="ARBA" id="ARBA00034808"/>
    </source>
</evidence>
<evidence type="ECO:0000256" key="3">
    <source>
        <dbReference type="ARBA" id="ARBA00022840"/>
    </source>
</evidence>
<dbReference type="PANTHER" id="PTHR13710">
    <property type="entry name" value="DNA HELICASE RECQ FAMILY MEMBER"/>
    <property type="match status" value="1"/>
</dbReference>
<protein>
    <recommendedName>
        <fullName evidence="7">DNA 3'-5' helicase</fullName>
        <ecNumber evidence="7">5.6.2.4</ecNumber>
    </recommendedName>
</protein>
<keyword evidence="2" id="KW-0547">Nucleotide-binding</keyword>
<dbReference type="PANTHER" id="PTHR13710:SF105">
    <property type="entry name" value="ATP-DEPENDENT DNA HELICASE Q1"/>
    <property type="match status" value="1"/>
</dbReference>
<feature type="domain" description="Helicase C-terminal" evidence="10">
    <location>
        <begin position="289"/>
        <end position="439"/>
    </location>
</feature>
<feature type="region of interest" description="Disordered" evidence="8">
    <location>
        <begin position="657"/>
        <end position="684"/>
    </location>
</feature>
<evidence type="ECO:0000313" key="11">
    <source>
        <dbReference type="EMBL" id="PLW40018.1"/>
    </source>
</evidence>
<keyword evidence="3" id="KW-0067">ATP-binding</keyword>
<dbReference type="GO" id="GO:0005737">
    <property type="term" value="C:cytoplasm"/>
    <property type="evidence" value="ECO:0007669"/>
    <property type="project" value="TreeGrafter"/>
</dbReference>
<dbReference type="Pfam" id="PF00271">
    <property type="entry name" value="Helicase_C"/>
    <property type="match status" value="1"/>
</dbReference>
<feature type="domain" description="Helicase ATP-binding" evidence="9">
    <location>
        <begin position="53"/>
        <end position="248"/>
    </location>
</feature>
<sequence length="684" mass="76194">MAQDNQHNQCSATGVTLLKKMVEKPDGSLSTAIGHRALSRYSVPPKPLQIDTVVNLARGRNVILLAGTGFGKSRIAEMYHDLVPKLTKGVVLVLNPLDALGNNQVSEKITSGFTSINLTKLTFNHAEACKICRGEYSFVYLSPEIYLNSKLFASVYFSAEFQSRIALVVVDEAHLIYHWGIVKSTRGKKKTSALGRYYEDRGTFRPSYGNLYNRLLARNGAPILLLSATCPPKTLRAIQCNLKMDSSKLVILRGELTRTEIRIVRVFMKGSMTSFSDLADLYTPISVSDIPNEKVVPSLIYCNTRRRTGQVLEVLATARGTPKEASESRSLFARRYHSCTGDQDKQDVEKDFGEGVFPIVSCTMALGLGQNWTRVRSVVHMGRGDPSAICQMIGRCGRDGKPGLAILFVEKTRTNGKNATSQFKAGVEQSENDRMDALAVTPVCLRIAFAVDNLYGYIPLSSQDDAYQAEMARKKSQGFPNCRCSNCLPTEAALLMKRIGNVNIDVFDNVVLHDLHPDGPLIENRKSSPHRRSNEEPMTAEDTRELRMELINTATSWISPRLGEHAFFCVEDIFGMEEIDSIIGKIAELEVEEDLRVVVGGHHFTGPGSDGLVSQLLPVIQKFKTGVIYLAYQARLNSILEDKYVKKTAFKHLNETQKSRKRELKKIEDENNMKKQRLTQSTTP</sequence>
<dbReference type="OrthoDB" id="10261556at2759"/>
<dbReference type="InterPro" id="IPR011545">
    <property type="entry name" value="DEAD/DEAH_box_helicase_dom"/>
</dbReference>
<proteinExistence type="inferred from homology"/>
<name>A0A2N5UQI1_9BASI</name>
<dbReference type="GO" id="GO:0003677">
    <property type="term" value="F:DNA binding"/>
    <property type="evidence" value="ECO:0007669"/>
    <property type="project" value="UniProtKB-KW"/>
</dbReference>
<evidence type="ECO:0000313" key="12">
    <source>
        <dbReference type="Proteomes" id="UP000235388"/>
    </source>
</evidence>
<dbReference type="InterPro" id="IPR027417">
    <property type="entry name" value="P-loop_NTPase"/>
</dbReference>
<evidence type="ECO:0000259" key="9">
    <source>
        <dbReference type="PROSITE" id="PS51192"/>
    </source>
</evidence>
<feature type="region of interest" description="Disordered" evidence="8">
    <location>
        <begin position="521"/>
        <end position="541"/>
    </location>
</feature>
<evidence type="ECO:0000256" key="8">
    <source>
        <dbReference type="SAM" id="MobiDB-lite"/>
    </source>
</evidence>
<keyword evidence="5" id="KW-0413">Isomerase</keyword>
<dbReference type="Pfam" id="PF00270">
    <property type="entry name" value="DEAD"/>
    <property type="match status" value="1"/>
</dbReference>
<dbReference type="GO" id="GO:0000724">
    <property type="term" value="P:double-strand break repair via homologous recombination"/>
    <property type="evidence" value="ECO:0007669"/>
    <property type="project" value="TreeGrafter"/>
</dbReference>
<dbReference type="AlphaFoldDB" id="A0A2N5UQI1"/>
<dbReference type="EMBL" id="PGCJ01000187">
    <property type="protein sequence ID" value="PLW40018.1"/>
    <property type="molecule type" value="Genomic_DNA"/>
</dbReference>
<keyword evidence="4" id="KW-0238">DNA-binding</keyword>
<dbReference type="GO" id="GO:0005694">
    <property type="term" value="C:chromosome"/>
    <property type="evidence" value="ECO:0007669"/>
    <property type="project" value="TreeGrafter"/>
</dbReference>
<reference evidence="11 12" key="1">
    <citation type="submission" date="2017-11" db="EMBL/GenBank/DDBJ databases">
        <title>De novo assembly and phasing of dikaryotic genomes from two isolates of Puccinia coronata f. sp. avenae, the causal agent of oat crown rust.</title>
        <authorList>
            <person name="Miller M.E."/>
            <person name="Zhang Y."/>
            <person name="Omidvar V."/>
            <person name="Sperschneider J."/>
            <person name="Schwessinger B."/>
            <person name="Raley C."/>
            <person name="Palmer J.M."/>
            <person name="Garnica D."/>
            <person name="Upadhyaya N."/>
            <person name="Rathjen J."/>
            <person name="Taylor J.M."/>
            <person name="Park R.F."/>
            <person name="Dodds P.N."/>
            <person name="Hirsch C.D."/>
            <person name="Kianian S.F."/>
            <person name="Figueroa M."/>
        </authorList>
    </citation>
    <scope>NUCLEOTIDE SEQUENCE [LARGE SCALE GENOMIC DNA]</scope>
    <source>
        <strain evidence="11">12NC29</strain>
    </source>
</reference>
<dbReference type="PROSITE" id="PS51192">
    <property type="entry name" value="HELICASE_ATP_BIND_1"/>
    <property type="match status" value="1"/>
</dbReference>
<evidence type="ECO:0000256" key="2">
    <source>
        <dbReference type="ARBA" id="ARBA00022741"/>
    </source>
</evidence>
<dbReference type="GO" id="GO:0009378">
    <property type="term" value="F:four-way junction helicase activity"/>
    <property type="evidence" value="ECO:0007669"/>
    <property type="project" value="TreeGrafter"/>
</dbReference>
<gene>
    <name evidence="11" type="ORF">PCANC_11544</name>
</gene>
<dbReference type="EC" id="5.6.2.4" evidence="7"/>
<dbReference type="InterPro" id="IPR001650">
    <property type="entry name" value="Helicase_C-like"/>
</dbReference>
<evidence type="ECO:0000259" key="10">
    <source>
        <dbReference type="PROSITE" id="PS51194"/>
    </source>
</evidence>
<keyword evidence="12" id="KW-1185">Reference proteome</keyword>
<dbReference type="GO" id="GO:0043138">
    <property type="term" value="F:3'-5' DNA helicase activity"/>
    <property type="evidence" value="ECO:0007669"/>
    <property type="project" value="UniProtKB-EC"/>
</dbReference>
<accession>A0A2N5UQI1</accession>
<comment type="caution">
    <text evidence="11">The sequence shown here is derived from an EMBL/GenBank/DDBJ whole genome shotgun (WGS) entry which is preliminary data.</text>
</comment>
<evidence type="ECO:0000256" key="6">
    <source>
        <dbReference type="ARBA" id="ARBA00034617"/>
    </source>
</evidence>
<dbReference type="Gene3D" id="3.40.50.300">
    <property type="entry name" value="P-loop containing nucleotide triphosphate hydrolases"/>
    <property type="match status" value="2"/>
</dbReference>
<comment type="catalytic activity">
    <reaction evidence="6">
        <text>Couples ATP hydrolysis with the unwinding of duplex DNA by translocating in the 3'-5' direction.</text>
        <dbReference type="EC" id="5.6.2.4"/>
    </reaction>
</comment>